<comment type="caution">
    <text evidence="1">The sequence shown here is derived from an EMBL/GenBank/DDBJ whole genome shotgun (WGS) entry which is preliminary data.</text>
</comment>
<name>A0A7V7RAD6_CROSK</name>
<dbReference type="AlphaFoldDB" id="A0A7V7RAD6"/>
<sequence>MTEKKRIAYTVIIYSKNILQGCDMGRLAISGALFIFKKRGEKLEPWESETCNGWPDHRYVLWPRAEWWDVRYLKRTQEGKEWLPIAEKPFADESAAWLAAYSHWLKRSK</sequence>
<evidence type="ECO:0000313" key="1">
    <source>
        <dbReference type="EMBL" id="NYV41582.1"/>
    </source>
</evidence>
<dbReference type="EMBL" id="JABTXY010000012">
    <property type="protein sequence ID" value="NYV41582.1"/>
    <property type="molecule type" value="Genomic_DNA"/>
</dbReference>
<dbReference type="RefSeq" id="WP_042390296.1">
    <property type="nucleotide sequence ID" value="NZ_CP011047.1"/>
</dbReference>
<protein>
    <submittedName>
        <fullName evidence="1">Uncharacterized protein</fullName>
    </submittedName>
</protein>
<gene>
    <name evidence="1" type="ORF">HRR37_04060</name>
</gene>
<reference evidence="1 2" key="1">
    <citation type="submission" date="2020-05" db="EMBL/GenBank/DDBJ databases">
        <title>The draft genome of Cronobacter sakazakii strain 145005.</title>
        <authorList>
            <person name="Yang J."/>
            <person name="Liu L."/>
            <person name="Feng Y."/>
            <person name="Zong Z."/>
        </authorList>
    </citation>
    <scope>NUCLEOTIDE SEQUENCE [LARGE SCALE GENOMIC DNA]</scope>
    <source>
        <strain evidence="1 2">145005</strain>
    </source>
</reference>
<organism evidence="1 2">
    <name type="scientific">Cronobacter sakazakii</name>
    <name type="common">Enterobacter sakazakii</name>
    <dbReference type="NCBI Taxonomy" id="28141"/>
    <lineage>
        <taxon>Bacteria</taxon>
        <taxon>Pseudomonadati</taxon>
        <taxon>Pseudomonadota</taxon>
        <taxon>Gammaproteobacteria</taxon>
        <taxon>Enterobacterales</taxon>
        <taxon>Enterobacteriaceae</taxon>
        <taxon>Cronobacter</taxon>
    </lineage>
</organism>
<evidence type="ECO:0000313" key="2">
    <source>
        <dbReference type="Proteomes" id="UP000548673"/>
    </source>
</evidence>
<proteinExistence type="predicted"/>
<accession>A0A7V7RAD6</accession>
<dbReference type="Proteomes" id="UP000548673">
    <property type="component" value="Unassembled WGS sequence"/>
</dbReference>